<gene>
    <name evidence="1" type="ORF">MNBD_ALPHA09-739</name>
</gene>
<dbReference type="EMBL" id="UOEM01000042">
    <property type="protein sequence ID" value="VAW12335.1"/>
    <property type="molecule type" value="Genomic_DNA"/>
</dbReference>
<protein>
    <submittedName>
        <fullName evidence="1">Uncharacterized protein</fullName>
    </submittedName>
</protein>
<proteinExistence type="predicted"/>
<sequence>MSQIQASAEEAARIVLDADAVYMRTGSDPFFFSSG</sequence>
<dbReference type="AlphaFoldDB" id="A0A3B0T1V1"/>
<accession>A0A3B0T1V1</accession>
<reference evidence="1" key="1">
    <citation type="submission" date="2018-06" db="EMBL/GenBank/DDBJ databases">
        <authorList>
            <person name="Zhirakovskaya E."/>
        </authorList>
    </citation>
    <scope>NUCLEOTIDE SEQUENCE</scope>
</reference>
<evidence type="ECO:0000313" key="1">
    <source>
        <dbReference type="EMBL" id="VAW12335.1"/>
    </source>
</evidence>
<organism evidence="1">
    <name type="scientific">hydrothermal vent metagenome</name>
    <dbReference type="NCBI Taxonomy" id="652676"/>
    <lineage>
        <taxon>unclassified sequences</taxon>
        <taxon>metagenomes</taxon>
        <taxon>ecological metagenomes</taxon>
    </lineage>
</organism>
<name>A0A3B0T1V1_9ZZZZ</name>